<dbReference type="OrthoDB" id="9972196at2759"/>
<dbReference type="PANTHER" id="PTHR30344:SF7">
    <property type="entry name" value="DUF2415 DOMAIN-CONTAINING PROTEIN"/>
    <property type="match status" value="1"/>
</dbReference>
<evidence type="ECO:0000313" key="3">
    <source>
        <dbReference type="Proteomes" id="UP000736335"/>
    </source>
</evidence>
<dbReference type="GO" id="GO:0017057">
    <property type="term" value="F:6-phosphogluconolactonase activity"/>
    <property type="evidence" value="ECO:0007669"/>
    <property type="project" value="TreeGrafter"/>
</dbReference>
<dbReference type="InterPro" id="IPR050282">
    <property type="entry name" value="Cycloisomerase_2"/>
</dbReference>
<sequence>MVKFNILAGGNIAFIVSYLFDSVDKTLTLIRKNPSGQNTSWIERSVINPSILYAVNEVEAGVIQSFTIFNNGTLSDAIASTSSGGNGPAHVFASPCGEVASMNYAGGTGAIVNTTNNGSDFGGSTFITFPPIGSSGLAHPHETLQLGNEFLVPDLGGDTIWRLVPNADGIFSIGGEIKQPTGSGPRHAAIHRDILVTLHELSSTITSQRIPPLGQNSSGLISNLSIVPLDQAAMAGASFAAAEVLIPSPNLVFNSTLVYASNRNTGTIIDTRGDSIAVLCLSPDGTLQMINQFFTGLNQVRGMQFGGPDNRYLVASGVVGDGGVVVFERVGKGDQFVEVSRNRDIPNLTSFVWVCV</sequence>
<comment type="similarity">
    <text evidence="1">Belongs to the cycloisomerase 2 family.</text>
</comment>
<dbReference type="InterPro" id="IPR019405">
    <property type="entry name" value="Lactonase_7-beta_prop"/>
</dbReference>
<keyword evidence="3" id="KW-1185">Reference proteome</keyword>
<accession>A0A9P6HIB1</accession>
<reference evidence="2" key="2">
    <citation type="submission" date="2020-11" db="EMBL/GenBank/DDBJ databases">
        <authorList>
            <consortium name="DOE Joint Genome Institute"/>
            <person name="Kuo A."/>
            <person name="Miyauchi S."/>
            <person name="Kiss E."/>
            <person name="Drula E."/>
            <person name="Kohler A."/>
            <person name="Sanchez-Garcia M."/>
            <person name="Andreopoulos B."/>
            <person name="Barry K.W."/>
            <person name="Bonito G."/>
            <person name="Buee M."/>
            <person name="Carver A."/>
            <person name="Chen C."/>
            <person name="Cichocki N."/>
            <person name="Clum A."/>
            <person name="Culley D."/>
            <person name="Crous P.W."/>
            <person name="Fauchery L."/>
            <person name="Girlanda M."/>
            <person name="Hayes R."/>
            <person name="Keri Z."/>
            <person name="Labutti K."/>
            <person name="Lipzen A."/>
            <person name="Lombard V."/>
            <person name="Magnuson J."/>
            <person name="Maillard F."/>
            <person name="Morin E."/>
            <person name="Murat C."/>
            <person name="Nolan M."/>
            <person name="Ohm R."/>
            <person name="Pangilinan J."/>
            <person name="Pereira M."/>
            <person name="Perotto S."/>
            <person name="Peter M."/>
            <person name="Riley R."/>
            <person name="Sitrit Y."/>
            <person name="Stielow B."/>
            <person name="Szollosi G."/>
            <person name="Zifcakova L."/>
            <person name="Stursova M."/>
            <person name="Spatafora J.W."/>
            <person name="Tedersoo L."/>
            <person name="Vaario L.-M."/>
            <person name="Yamada A."/>
            <person name="Yan M."/>
            <person name="Wang P."/>
            <person name="Xu J."/>
            <person name="Bruns T."/>
            <person name="Baldrian P."/>
            <person name="Vilgalys R."/>
            <person name="Henrissat B."/>
            <person name="Grigoriev I.V."/>
            <person name="Hibbett D."/>
            <person name="Nagy L.G."/>
            <person name="Martin F.M."/>
        </authorList>
    </citation>
    <scope>NUCLEOTIDE SEQUENCE</scope>
    <source>
        <strain evidence="2">UH-Tt-Lm1</strain>
    </source>
</reference>
<dbReference type="SUPFAM" id="SSF51004">
    <property type="entry name" value="C-terminal (heme d1) domain of cytochrome cd1-nitrite reductase"/>
    <property type="match status" value="1"/>
</dbReference>
<dbReference type="InterPro" id="IPR015943">
    <property type="entry name" value="WD40/YVTN_repeat-like_dom_sf"/>
</dbReference>
<dbReference type="EMBL" id="WIUZ02000004">
    <property type="protein sequence ID" value="KAF9787763.1"/>
    <property type="molecule type" value="Genomic_DNA"/>
</dbReference>
<proteinExistence type="inferred from homology"/>
<dbReference type="InterPro" id="IPR011048">
    <property type="entry name" value="Haem_d1_sf"/>
</dbReference>
<dbReference type="Proteomes" id="UP000736335">
    <property type="component" value="Unassembled WGS sequence"/>
</dbReference>
<comment type="caution">
    <text evidence="2">The sequence shown here is derived from an EMBL/GenBank/DDBJ whole genome shotgun (WGS) entry which is preliminary data.</text>
</comment>
<name>A0A9P6HIB1_9AGAM</name>
<dbReference type="Gene3D" id="2.130.10.10">
    <property type="entry name" value="YVTN repeat-like/Quinoprotein amine dehydrogenase"/>
    <property type="match status" value="1"/>
</dbReference>
<evidence type="ECO:0000256" key="1">
    <source>
        <dbReference type="ARBA" id="ARBA00005564"/>
    </source>
</evidence>
<dbReference type="Pfam" id="PF10282">
    <property type="entry name" value="Lactonase"/>
    <property type="match status" value="1"/>
</dbReference>
<organism evidence="2 3">
    <name type="scientific">Thelephora terrestris</name>
    <dbReference type="NCBI Taxonomy" id="56493"/>
    <lineage>
        <taxon>Eukaryota</taxon>
        <taxon>Fungi</taxon>
        <taxon>Dikarya</taxon>
        <taxon>Basidiomycota</taxon>
        <taxon>Agaricomycotina</taxon>
        <taxon>Agaricomycetes</taxon>
        <taxon>Thelephorales</taxon>
        <taxon>Thelephoraceae</taxon>
        <taxon>Thelephora</taxon>
    </lineage>
</organism>
<dbReference type="PANTHER" id="PTHR30344">
    <property type="entry name" value="6-PHOSPHOGLUCONOLACTONASE-RELATED"/>
    <property type="match status" value="1"/>
</dbReference>
<reference evidence="2" key="1">
    <citation type="journal article" date="2020" name="Nat. Commun.">
        <title>Large-scale genome sequencing of mycorrhizal fungi provides insights into the early evolution of symbiotic traits.</title>
        <authorList>
            <person name="Miyauchi S."/>
            <person name="Kiss E."/>
            <person name="Kuo A."/>
            <person name="Drula E."/>
            <person name="Kohler A."/>
            <person name="Sanchez-Garcia M."/>
            <person name="Morin E."/>
            <person name="Andreopoulos B."/>
            <person name="Barry K.W."/>
            <person name="Bonito G."/>
            <person name="Buee M."/>
            <person name="Carver A."/>
            <person name="Chen C."/>
            <person name="Cichocki N."/>
            <person name="Clum A."/>
            <person name="Culley D."/>
            <person name="Crous P.W."/>
            <person name="Fauchery L."/>
            <person name="Girlanda M."/>
            <person name="Hayes R.D."/>
            <person name="Keri Z."/>
            <person name="LaButti K."/>
            <person name="Lipzen A."/>
            <person name="Lombard V."/>
            <person name="Magnuson J."/>
            <person name="Maillard F."/>
            <person name="Murat C."/>
            <person name="Nolan M."/>
            <person name="Ohm R.A."/>
            <person name="Pangilinan J."/>
            <person name="Pereira M.F."/>
            <person name="Perotto S."/>
            <person name="Peter M."/>
            <person name="Pfister S."/>
            <person name="Riley R."/>
            <person name="Sitrit Y."/>
            <person name="Stielow J.B."/>
            <person name="Szollosi G."/>
            <person name="Zifcakova L."/>
            <person name="Stursova M."/>
            <person name="Spatafora J.W."/>
            <person name="Tedersoo L."/>
            <person name="Vaario L.M."/>
            <person name="Yamada A."/>
            <person name="Yan M."/>
            <person name="Wang P."/>
            <person name="Xu J."/>
            <person name="Bruns T."/>
            <person name="Baldrian P."/>
            <person name="Vilgalys R."/>
            <person name="Dunand C."/>
            <person name="Henrissat B."/>
            <person name="Grigoriev I.V."/>
            <person name="Hibbett D."/>
            <person name="Nagy L.G."/>
            <person name="Martin F.M."/>
        </authorList>
    </citation>
    <scope>NUCLEOTIDE SEQUENCE</scope>
    <source>
        <strain evidence="2">UH-Tt-Lm1</strain>
    </source>
</reference>
<protein>
    <submittedName>
        <fullName evidence="2">Lactonase, 7-bladed beta-propeller-domain-containing protein</fullName>
    </submittedName>
</protein>
<dbReference type="AlphaFoldDB" id="A0A9P6HIB1"/>
<evidence type="ECO:0000313" key="2">
    <source>
        <dbReference type="EMBL" id="KAF9787763.1"/>
    </source>
</evidence>
<gene>
    <name evidence="2" type="ORF">BJ322DRAFT_577265</name>
</gene>